<dbReference type="PANTHER" id="PTHR44688:SF16">
    <property type="entry name" value="DNA-BINDING TRANSCRIPTIONAL ACTIVATOR DEVR_DOSR"/>
    <property type="match status" value="1"/>
</dbReference>
<evidence type="ECO:0000256" key="2">
    <source>
        <dbReference type="ARBA" id="ARBA00023125"/>
    </source>
</evidence>
<dbReference type="Pfam" id="PF00196">
    <property type="entry name" value="GerE"/>
    <property type="match status" value="1"/>
</dbReference>
<keyword evidence="2" id="KW-0238">DNA-binding</keyword>
<evidence type="ECO:0000256" key="3">
    <source>
        <dbReference type="ARBA" id="ARBA00023163"/>
    </source>
</evidence>
<feature type="region of interest" description="Disordered" evidence="4">
    <location>
        <begin position="1"/>
        <end position="44"/>
    </location>
</feature>
<feature type="compositionally biased region" description="Low complexity" evidence="4">
    <location>
        <begin position="7"/>
        <end position="26"/>
    </location>
</feature>
<evidence type="ECO:0000259" key="5">
    <source>
        <dbReference type="PROSITE" id="PS50043"/>
    </source>
</evidence>
<dbReference type="GO" id="GO:0003677">
    <property type="term" value="F:DNA binding"/>
    <property type="evidence" value="ECO:0007669"/>
    <property type="project" value="UniProtKB-KW"/>
</dbReference>
<accession>A0A212K2J1</accession>
<evidence type="ECO:0000256" key="1">
    <source>
        <dbReference type="ARBA" id="ARBA00023015"/>
    </source>
</evidence>
<dbReference type="SUPFAM" id="SSF46894">
    <property type="entry name" value="C-terminal effector domain of the bipartite response regulators"/>
    <property type="match status" value="1"/>
</dbReference>
<dbReference type="GO" id="GO:0006355">
    <property type="term" value="P:regulation of DNA-templated transcription"/>
    <property type="evidence" value="ECO:0007669"/>
    <property type="project" value="InterPro"/>
</dbReference>
<dbReference type="InterPro" id="IPR000792">
    <property type="entry name" value="Tscrpt_reg_LuxR_C"/>
</dbReference>
<organism evidence="6">
    <name type="scientific">uncultured delta proteobacterium</name>
    <dbReference type="NCBI Taxonomy" id="34034"/>
    <lineage>
        <taxon>Bacteria</taxon>
        <taxon>Deltaproteobacteria</taxon>
        <taxon>environmental samples</taxon>
    </lineage>
</organism>
<sequence length="102" mass="11188">MDEKKTPSQAPGRAPAQAASAASQASENIFHKSGATRPGQFRPSGLTAREYETARLAAEGLYNQEIAERLGVSVNTVKTHLRKAYRKYGVSSRPDLRKIMKK</sequence>
<reference evidence="6" key="1">
    <citation type="submission" date="2016-04" db="EMBL/GenBank/DDBJ databases">
        <authorList>
            <person name="Evans L.H."/>
            <person name="Alamgir A."/>
            <person name="Owens N."/>
            <person name="Weber N.D."/>
            <person name="Virtaneva K."/>
            <person name="Barbian K."/>
            <person name="Babar A."/>
            <person name="Rosenke K."/>
        </authorList>
    </citation>
    <scope>NUCLEOTIDE SEQUENCE</scope>
    <source>
        <strain evidence="6">86</strain>
    </source>
</reference>
<dbReference type="InterPro" id="IPR016032">
    <property type="entry name" value="Sig_transdc_resp-reg_C-effctor"/>
</dbReference>
<dbReference type="EMBL" id="FLUQ01000002">
    <property type="protein sequence ID" value="SBW05735.1"/>
    <property type="molecule type" value="Genomic_DNA"/>
</dbReference>
<dbReference type="PRINTS" id="PR00038">
    <property type="entry name" value="HTHLUXR"/>
</dbReference>
<keyword evidence="3" id="KW-0804">Transcription</keyword>
<evidence type="ECO:0000313" key="6">
    <source>
        <dbReference type="EMBL" id="SBW05735.1"/>
    </source>
</evidence>
<dbReference type="SMART" id="SM00421">
    <property type="entry name" value="HTH_LUXR"/>
    <property type="match status" value="1"/>
</dbReference>
<dbReference type="InterPro" id="IPR036388">
    <property type="entry name" value="WH-like_DNA-bd_sf"/>
</dbReference>
<evidence type="ECO:0000256" key="4">
    <source>
        <dbReference type="SAM" id="MobiDB-lite"/>
    </source>
</evidence>
<keyword evidence="1" id="KW-0805">Transcription regulation</keyword>
<dbReference type="AlphaFoldDB" id="A0A212K2J1"/>
<dbReference type="PROSITE" id="PS50043">
    <property type="entry name" value="HTH_LUXR_2"/>
    <property type="match status" value="1"/>
</dbReference>
<name>A0A212K2J1_9DELT</name>
<dbReference type="Gene3D" id="1.10.10.10">
    <property type="entry name" value="Winged helix-like DNA-binding domain superfamily/Winged helix DNA-binding domain"/>
    <property type="match status" value="1"/>
</dbReference>
<protein>
    <recommendedName>
        <fullName evidence="5">HTH luxR-type domain-containing protein</fullName>
    </recommendedName>
</protein>
<dbReference type="PANTHER" id="PTHR44688">
    <property type="entry name" value="DNA-BINDING TRANSCRIPTIONAL ACTIVATOR DEVR_DOSR"/>
    <property type="match status" value="1"/>
</dbReference>
<feature type="domain" description="HTH luxR-type" evidence="5">
    <location>
        <begin position="39"/>
        <end position="102"/>
    </location>
</feature>
<proteinExistence type="predicted"/>
<dbReference type="CDD" id="cd06170">
    <property type="entry name" value="LuxR_C_like"/>
    <property type="match status" value="1"/>
</dbReference>
<gene>
    <name evidence="6" type="ORF">KL86DPRO_20540</name>
</gene>